<name>A0A4Z0M0W3_9GAMM</name>
<comment type="caution">
    <text evidence="3">The sequence shown here is derived from an EMBL/GenBank/DDBJ whole genome shotgun (WGS) entry which is preliminary data.</text>
</comment>
<dbReference type="PANTHER" id="PTHR13696:SF52">
    <property type="entry name" value="PARA FAMILY PROTEIN CT_582"/>
    <property type="match status" value="1"/>
</dbReference>
<organism evidence="3 4">
    <name type="scientific">Mangrovimicrobium sediminis</name>
    <dbReference type="NCBI Taxonomy" id="2562682"/>
    <lineage>
        <taxon>Bacteria</taxon>
        <taxon>Pseudomonadati</taxon>
        <taxon>Pseudomonadota</taxon>
        <taxon>Gammaproteobacteria</taxon>
        <taxon>Cellvibrionales</taxon>
        <taxon>Halieaceae</taxon>
        <taxon>Mangrovimicrobium</taxon>
    </lineage>
</organism>
<dbReference type="SUPFAM" id="SSF52540">
    <property type="entry name" value="P-loop containing nucleoside triphosphate hydrolases"/>
    <property type="match status" value="1"/>
</dbReference>
<comment type="similarity">
    <text evidence="1">To B.subtilis soj.</text>
</comment>
<dbReference type="Gene3D" id="3.40.50.300">
    <property type="entry name" value="P-loop containing nucleotide triphosphate hydrolases"/>
    <property type="match status" value="1"/>
</dbReference>
<dbReference type="PIRSF" id="PIRSF009320">
    <property type="entry name" value="Nuc_binding_HP_1000"/>
    <property type="match status" value="1"/>
</dbReference>
<dbReference type="RefSeq" id="WP_135444515.1">
    <property type="nucleotide sequence ID" value="NZ_SRLE01000008.1"/>
</dbReference>
<dbReference type="CDD" id="cd02042">
    <property type="entry name" value="ParAB_family"/>
    <property type="match status" value="1"/>
</dbReference>
<proteinExistence type="predicted"/>
<dbReference type="AlphaFoldDB" id="A0A4Z0M0W3"/>
<accession>A0A4Z0M0W3</accession>
<dbReference type="FunFam" id="3.40.50.300:FF:000285">
    <property type="entry name" value="Sporulation initiation inhibitor Soj"/>
    <property type="match status" value="1"/>
</dbReference>
<gene>
    <name evidence="3" type="ORF">E4634_12920</name>
</gene>
<dbReference type="InterPro" id="IPR027417">
    <property type="entry name" value="P-loop_NTPase"/>
</dbReference>
<protein>
    <submittedName>
        <fullName evidence="3">ParA family protein</fullName>
    </submittedName>
</protein>
<evidence type="ECO:0000259" key="2">
    <source>
        <dbReference type="Pfam" id="PF13614"/>
    </source>
</evidence>
<dbReference type="InterPro" id="IPR050678">
    <property type="entry name" value="DNA_Partitioning_ATPase"/>
</dbReference>
<dbReference type="InterPro" id="IPR025669">
    <property type="entry name" value="AAA_dom"/>
</dbReference>
<dbReference type="Proteomes" id="UP000298050">
    <property type="component" value="Unassembled WGS sequence"/>
</dbReference>
<feature type="domain" description="AAA" evidence="2">
    <location>
        <begin position="1"/>
        <end position="170"/>
    </location>
</feature>
<dbReference type="EMBL" id="SRLE01000008">
    <property type="protein sequence ID" value="TGD73171.1"/>
    <property type="molecule type" value="Genomic_DNA"/>
</dbReference>
<dbReference type="OrthoDB" id="9815116at2"/>
<reference evidence="3 4" key="1">
    <citation type="submission" date="2019-04" db="EMBL/GenBank/DDBJ databases">
        <title>Taxonomy of novel Haliea sp. from mangrove soil of West Coast of India.</title>
        <authorList>
            <person name="Verma A."/>
            <person name="Kumar P."/>
            <person name="Krishnamurthi S."/>
        </authorList>
    </citation>
    <scope>NUCLEOTIDE SEQUENCE [LARGE SCALE GENOMIC DNA]</scope>
    <source>
        <strain evidence="3 4">SAOS-164</strain>
    </source>
</reference>
<evidence type="ECO:0000256" key="1">
    <source>
        <dbReference type="ARBA" id="ARBA00060876"/>
    </source>
</evidence>
<dbReference type="PANTHER" id="PTHR13696">
    <property type="entry name" value="P-LOOP CONTAINING NUCLEOSIDE TRIPHOSPHATE HYDROLASE"/>
    <property type="match status" value="1"/>
</dbReference>
<evidence type="ECO:0000313" key="3">
    <source>
        <dbReference type="EMBL" id="TGD73171.1"/>
    </source>
</evidence>
<keyword evidence="4" id="KW-1185">Reference proteome</keyword>
<sequence length="258" mass="28090">MRRIAVINQKGGVGKTTTSVNLAHALAMVGRSIGRRVLAVDLDPQGHMATSLGIHGVDRGLDAVFRGEAQLAEVMVEARENLDLVTPGVTLNDFEGLDETVAADTQRLSRALDGVSDYDFAIIDCPPSSGQLGMNGMLAADEILIPVPGDYLAMVGLSSLLTMLEKVEEERGRHFLKWIVVTRFDSRRNHAHEVFGKLREYFPEQLLDTVISESVALTESPSFGQTIFEHQGNSRSASEYAGLARDLVQAINQTRKSA</sequence>
<dbReference type="Pfam" id="PF13614">
    <property type="entry name" value="AAA_31"/>
    <property type="match status" value="1"/>
</dbReference>
<evidence type="ECO:0000313" key="4">
    <source>
        <dbReference type="Proteomes" id="UP000298050"/>
    </source>
</evidence>